<sequence>MAKRALLVGIVILGLALVVSACDDDDDAFAPDSTAGRAYRLEITEGTGTHATAFPGTFRLEFEIDGTYASIPELES</sequence>
<feature type="signal peptide" evidence="1">
    <location>
        <begin position="1"/>
        <end position="21"/>
    </location>
</feature>
<evidence type="ECO:0000313" key="3">
    <source>
        <dbReference type="Proteomes" id="UP000649604"/>
    </source>
</evidence>
<dbReference type="AlphaFoldDB" id="A0A9D5Q7V1"/>
<evidence type="ECO:0008006" key="4">
    <source>
        <dbReference type="Google" id="ProtNLM"/>
    </source>
</evidence>
<reference evidence="2" key="1">
    <citation type="submission" date="2019-11" db="EMBL/GenBank/DDBJ databases">
        <title>Microbial mats filling the niche in hypersaline microbial mats.</title>
        <authorList>
            <person name="Wong H.L."/>
            <person name="Macleod F.I."/>
            <person name="White R.A. III"/>
            <person name="Burns B.P."/>
        </authorList>
    </citation>
    <scope>NUCLEOTIDE SEQUENCE</scope>
    <source>
        <strain evidence="2">Rbin_158</strain>
    </source>
</reference>
<dbReference type="PROSITE" id="PS51257">
    <property type="entry name" value="PROKAR_LIPOPROTEIN"/>
    <property type="match status" value="1"/>
</dbReference>
<gene>
    <name evidence="2" type="ORF">GF339_19775</name>
</gene>
<keyword evidence="1" id="KW-0732">Signal</keyword>
<evidence type="ECO:0000313" key="2">
    <source>
        <dbReference type="EMBL" id="MBD3326833.1"/>
    </source>
</evidence>
<organism evidence="2 3">
    <name type="scientific">candidate division KSB3 bacterium</name>
    <dbReference type="NCBI Taxonomy" id="2044937"/>
    <lineage>
        <taxon>Bacteria</taxon>
        <taxon>candidate division KSB3</taxon>
    </lineage>
</organism>
<name>A0A9D5Q7V1_9BACT</name>
<accession>A0A9D5Q7V1</accession>
<feature type="chain" id="PRO_5038822984" description="DUF4382 domain-containing protein" evidence="1">
    <location>
        <begin position="22"/>
        <end position="76"/>
    </location>
</feature>
<dbReference type="Proteomes" id="UP000649604">
    <property type="component" value="Unassembled WGS sequence"/>
</dbReference>
<comment type="caution">
    <text evidence="2">The sequence shown here is derived from an EMBL/GenBank/DDBJ whole genome shotgun (WGS) entry which is preliminary data.</text>
</comment>
<evidence type="ECO:0000256" key="1">
    <source>
        <dbReference type="SAM" id="SignalP"/>
    </source>
</evidence>
<protein>
    <recommendedName>
        <fullName evidence="4">DUF4382 domain-containing protein</fullName>
    </recommendedName>
</protein>
<dbReference type="EMBL" id="WJJP01000646">
    <property type="protein sequence ID" value="MBD3326833.1"/>
    <property type="molecule type" value="Genomic_DNA"/>
</dbReference>
<proteinExistence type="predicted"/>